<evidence type="ECO:0000256" key="1">
    <source>
        <dbReference type="ARBA" id="ARBA00005495"/>
    </source>
</evidence>
<dbReference type="Proteomes" id="UP000732399">
    <property type="component" value="Unassembled WGS sequence"/>
</dbReference>
<keyword evidence="4" id="KW-0456">Lyase</keyword>
<feature type="domain" description="CENP-V/GFA" evidence="6">
    <location>
        <begin position="20"/>
        <end position="137"/>
    </location>
</feature>
<sequence length="187" mass="20122">MSKQGTFSATETPEEGRVGAVGGCNCGAVRYLLTAPPLTCYICHCHLCQKRTGSAFSLSIVVPADGLAITQGELRTGERPTGSGRVNRSHACDKCNSRIYTQADGARTLNLRAGTLDDASWIRPVAQFWTSSAQPWAVQPGILTYDGQADDHAKLLAAWELVASSASARMPAWPRPAPNNRRKERHG</sequence>
<evidence type="ECO:0000313" key="7">
    <source>
        <dbReference type="EMBL" id="NJR80286.1"/>
    </source>
</evidence>
<organism evidence="7 8">
    <name type="scientific">Sphingomonas corticis</name>
    <dbReference type="NCBI Taxonomy" id="2722791"/>
    <lineage>
        <taxon>Bacteria</taxon>
        <taxon>Pseudomonadati</taxon>
        <taxon>Pseudomonadota</taxon>
        <taxon>Alphaproteobacteria</taxon>
        <taxon>Sphingomonadales</taxon>
        <taxon>Sphingomonadaceae</taxon>
        <taxon>Sphingomonas</taxon>
    </lineage>
</organism>
<protein>
    <submittedName>
        <fullName evidence="7">GFA family protein</fullName>
    </submittedName>
</protein>
<gene>
    <name evidence="7" type="ORF">HBH26_17025</name>
</gene>
<evidence type="ECO:0000259" key="6">
    <source>
        <dbReference type="PROSITE" id="PS51891"/>
    </source>
</evidence>
<keyword evidence="3" id="KW-0862">Zinc</keyword>
<evidence type="ECO:0000256" key="3">
    <source>
        <dbReference type="ARBA" id="ARBA00022833"/>
    </source>
</evidence>
<dbReference type="Pfam" id="PF04828">
    <property type="entry name" value="GFA"/>
    <property type="match status" value="1"/>
</dbReference>
<dbReference type="EMBL" id="JAAVJH010000015">
    <property type="protein sequence ID" value="NJR80286.1"/>
    <property type="molecule type" value="Genomic_DNA"/>
</dbReference>
<accession>A0ABX1CQS3</accession>
<keyword evidence="2" id="KW-0479">Metal-binding</keyword>
<comment type="caution">
    <text evidence="7">The sequence shown here is derived from an EMBL/GenBank/DDBJ whole genome shotgun (WGS) entry which is preliminary data.</text>
</comment>
<evidence type="ECO:0000256" key="4">
    <source>
        <dbReference type="ARBA" id="ARBA00023239"/>
    </source>
</evidence>
<evidence type="ECO:0000256" key="2">
    <source>
        <dbReference type="ARBA" id="ARBA00022723"/>
    </source>
</evidence>
<evidence type="ECO:0000313" key="8">
    <source>
        <dbReference type="Proteomes" id="UP000732399"/>
    </source>
</evidence>
<dbReference type="InterPro" id="IPR006913">
    <property type="entry name" value="CENP-V/GFA"/>
</dbReference>
<proteinExistence type="inferred from homology"/>
<dbReference type="PANTHER" id="PTHR33337:SF40">
    <property type="entry name" value="CENP-V_GFA DOMAIN-CONTAINING PROTEIN-RELATED"/>
    <property type="match status" value="1"/>
</dbReference>
<keyword evidence="8" id="KW-1185">Reference proteome</keyword>
<dbReference type="RefSeq" id="WP_168135842.1">
    <property type="nucleotide sequence ID" value="NZ_JAAVJH010000015.1"/>
</dbReference>
<dbReference type="InterPro" id="IPR011057">
    <property type="entry name" value="Mss4-like_sf"/>
</dbReference>
<reference evidence="7 8" key="1">
    <citation type="submission" date="2020-03" db="EMBL/GenBank/DDBJ databases">
        <authorList>
            <person name="Wang L."/>
            <person name="He N."/>
            <person name="Li Y."/>
            <person name="Fang Y."/>
            <person name="Zhang F."/>
        </authorList>
    </citation>
    <scope>NUCLEOTIDE SEQUENCE [LARGE SCALE GENOMIC DNA]</scope>
    <source>
        <strain evidence="7 8">36D10-4-7</strain>
    </source>
</reference>
<name>A0ABX1CQS3_9SPHN</name>
<dbReference type="Gene3D" id="3.90.1590.10">
    <property type="entry name" value="glutathione-dependent formaldehyde- activating enzyme (gfa)"/>
    <property type="match status" value="1"/>
</dbReference>
<dbReference type="PROSITE" id="PS51891">
    <property type="entry name" value="CENP_V_GFA"/>
    <property type="match status" value="1"/>
</dbReference>
<comment type="similarity">
    <text evidence="1">Belongs to the Gfa family.</text>
</comment>
<dbReference type="SUPFAM" id="SSF51316">
    <property type="entry name" value="Mss4-like"/>
    <property type="match status" value="1"/>
</dbReference>
<dbReference type="PANTHER" id="PTHR33337">
    <property type="entry name" value="GFA DOMAIN-CONTAINING PROTEIN"/>
    <property type="match status" value="1"/>
</dbReference>
<evidence type="ECO:0000256" key="5">
    <source>
        <dbReference type="SAM" id="MobiDB-lite"/>
    </source>
</evidence>
<feature type="region of interest" description="Disordered" evidence="5">
    <location>
        <begin position="168"/>
        <end position="187"/>
    </location>
</feature>